<keyword evidence="2" id="KW-1185">Reference proteome</keyword>
<protein>
    <submittedName>
        <fullName evidence="1">Tetratricopeptide repeat protein</fullName>
    </submittedName>
</protein>
<dbReference type="AlphaFoldDB" id="A0A8T4IFV3"/>
<dbReference type="Pfam" id="PF13428">
    <property type="entry name" value="TPR_14"/>
    <property type="match status" value="1"/>
</dbReference>
<proteinExistence type="predicted"/>
<sequence>MILPLLLAIQTNDIGPLVTDQQRYSGCIQMAAENPIGAQSVAMHWRDAGGGFHALHCLAVAYANAEQWSDAAAAFGDAADAAQNAQDRAAAGQFRAQAGNAWLLAGDPDKARIALGAAVTAGVLQGDQLANAHIDLARAEVALGDSATARTDLDAAIKAAPNNALAWLLSATLARRTGDMRRAQQDIAVAKTKAPQDPAVYLEAGNIAARLSDEAEAKAAWNKVVALAPASPQAASAKNALAQFDGAPAGR</sequence>
<evidence type="ECO:0000313" key="1">
    <source>
        <dbReference type="EMBL" id="MBR0553440.1"/>
    </source>
</evidence>
<dbReference type="EMBL" id="JAGRQC010000004">
    <property type="protein sequence ID" value="MBR0553440.1"/>
    <property type="molecule type" value="Genomic_DNA"/>
</dbReference>
<dbReference type="InterPro" id="IPR019734">
    <property type="entry name" value="TPR_rpt"/>
</dbReference>
<dbReference type="Proteomes" id="UP000676996">
    <property type="component" value="Unassembled WGS sequence"/>
</dbReference>
<dbReference type="SUPFAM" id="SSF48452">
    <property type="entry name" value="TPR-like"/>
    <property type="match status" value="1"/>
</dbReference>
<name>A0A8T4IFV3_9SPHN</name>
<accession>A0A8T4IFV3</accession>
<dbReference type="SMART" id="SM00028">
    <property type="entry name" value="TPR"/>
    <property type="match status" value="3"/>
</dbReference>
<dbReference type="RefSeq" id="WP_284054705.1">
    <property type="nucleotide sequence ID" value="NZ_JAGRQC010000004.1"/>
</dbReference>
<gene>
    <name evidence="1" type="ORF">J7S20_13100</name>
</gene>
<organism evidence="1 2">
    <name type="scientific">Stakelama marina</name>
    <dbReference type="NCBI Taxonomy" id="2826939"/>
    <lineage>
        <taxon>Bacteria</taxon>
        <taxon>Pseudomonadati</taxon>
        <taxon>Pseudomonadota</taxon>
        <taxon>Alphaproteobacteria</taxon>
        <taxon>Sphingomonadales</taxon>
        <taxon>Sphingomonadaceae</taxon>
        <taxon>Stakelama</taxon>
    </lineage>
</organism>
<dbReference type="InterPro" id="IPR011990">
    <property type="entry name" value="TPR-like_helical_dom_sf"/>
</dbReference>
<reference evidence="1" key="1">
    <citation type="submission" date="2021-04" db="EMBL/GenBank/DDBJ databases">
        <title>Ouciella asimina sp. nov., isolated from the surface seawater in the hydrothermal field of Okinawa Trough.</title>
        <authorList>
            <person name="Shuang W."/>
        </authorList>
    </citation>
    <scope>NUCLEOTIDE SEQUENCE</scope>
    <source>
        <strain evidence="1">LXI357</strain>
    </source>
</reference>
<evidence type="ECO:0000313" key="2">
    <source>
        <dbReference type="Proteomes" id="UP000676996"/>
    </source>
</evidence>
<dbReference type="Gene3D" id="1.25.40.10">
    <property type="entry name" value="Tetratricopeptide repeat domain"/>
    <property type="match status" value="1"/>
</dbReference>
<comment type="caution">
    <text evidence="1">The sequence shown here is derived from an EMBL/GenBank/DDBJ whole genome shotgun (WGS) entry which is preliminary data.</text>
</comment>